<dbReference type="InterPro" id="IPR010093">
    <property type="entry name" value="SinI_DNA-bd"/>
</dbReference>
<name>A0A1H3DRM5_9PSEU</name>
<feature type="domain" description="Helix-turn-helix" evidence="1">
    <location>
        <begin position="7"/>
        <end position="48"/>
    </location>
</feature>
<reference evidence="2" key="1">
    <citation type="submission" date="2016-10" db="EMBL/GenBank/DDBJ databases">
        <authorList>
            <person name="de Groot N.N."/>
        </authorList>
    </citation>
    <scope>NUCLEOTIDE SEQUENCE [LARGE SCALE GENOMIC DNA]</scope>
    <source>
        <strain evidence="2">CPCC 202699</strain>
    </source>
</reference>
<proteinExistence type="predicted"/>
<sequence length="234" mass="26275">MERLPGWLSVREAASRLEVAPEHVYELIAAGRLEAVQPGRELLVRSDSVWHRTHVVRPQAGRPWSPRMAWAVMWQMSGLRPTWLSSSEQVRAQRYVRRPPEQWPRLLSARAQKHEALMLPAALKKLLNRKAVCVGGLEAGVAHGAQLVSDENHRRELYVSPKIFDELRGARGIRWNSEAPNVTFRVVPGPIVDQVTLPDIAPPAVAAADLLDTGDERSTQAAKELLRRAAILRR</sequence>
<dbReference type="InterPro" id="IPR041657">
    <property type="entry name" value="HTH_17"/>
</dbReference>
<evidence type="ECO:0000313" key="2">
    <source>
        <dbReference type="EMBL" id="SDX69046.1"/>
    </source>
</evidence>
<dbReference type="AlphaFoldDB" id="A0A1H3DRM5"/>
<dbReference type="Proteomes" id="UP000199515">
    <property type="component" value="Unassembled WGS sequence"/>
</dbReference>
<dbReference type="OrthoDB" id="4463966at2"/>
<dbReference type="GO" id="GO:0003677">
    <property type="term" value="F:DNA binding"/>
    <property type="evidence" value="ECO:0007669"/>
    <property type="project" value="InterPro"/>
</dbReference>
<dbReference type="EMBL" id="FNON01000003">
    <property type="protein sequence ID" value="SDX69046.1"/>
    <property type="molecule type" value="Genomic_DNA"/>
</dbReference>
<organism evidence="2 3">
    <name type="scientific">Amycolatopsis xylanica</name>
    <dbReference type="NCBI Taxonomy" id="589385"/>
    <lineage>
        <taxon>Bacteria</taxon>
        <taxon>Bacillati</taxon>
        <taxon>Actinomycetota</taxon>
        <taxon>Actinomycetes</taxon>
        <taxon>Pseudonocardiales</taxon>
        <taxon>Pseudonocardiaceae</taxon>
        <taxon>Amycolatopsis</taxon>
    </lineage>
</organism>
<dbReference type="STRING" id="589385.SAMN05421504_103493"/>
<gene>
    <name evidence="2" type="ORF">SAMN05421504_103493</name>
</gene>
<dbReference type="RefSeq" id="WP_091289564.1">
    <property type="nucleotide sequence ID" value="NZ_FNON01000003.1"/>
</dbReference>
<evidence type="ECO:0000259" key="1">
    <source>
        <dbReference type="Pfam" id="PF12728"/>
    </source>
</evidence>
<evidence type="ECO:0000313" key="3">
    <source>
        <dbReference type="Proteomes" id="UP000199515"/>
    </source>
</evidence>
<keyword evidence="3" id="KW-1185">Reference proteome</keyword>
<dbReference type="NCBIfam" id="TIGR01764">
    <property type="entry name" value="excise"/>
    <property type="match status" value="1"/>
</dbReference>
<dbReference type="Pfam" id="PF12728">
    <property type="entry name" value="HTH_17"/>
    <property type="match status" value="1"/>
</dbReference>
<protein>
    <submittedName>
        <fullName evidence="2">DNA binding domain-containing protein, excisionase family</fullName>
    </submittedName>
</protein>
<accession>A0A1H3DRM5</accession>